<dbReference type="PANTHER" id="PTHR31223">
    <property type="entry name" value="LOG FAMILY PROTEIN YJL055W"/>
    <property type="match status" value="1"/>
</dbReference>
<reference evidence="9" key="2">
    <citation type="journal article" date="2017" name="Nat. Plants">
        <title>The Aegilops tauschii genome reveals multiple impacts of transposons.</title>
        <authorList>
            <person name="Zhao G."/>
            <person name="Zou C."/>
            <person name="Li K."/>
            <person name="Wang K."/>
            <person name="Li T."/>
            <person name="Gao L."/>
            <person name="Zhang X."/>
            <person name="Wang H."/>
            <person name="Yang Z."/>
            <person name="Liu X."/>
            <person name="Jiang W."/>
            <person name="Mao L."/>
            <person name="Kong X."/>
            <person name="Jiao Y."/>
            <person name="Jia J."/>
        </authorList>
    </citation>
    <scope>NUCLEOTIDE SEQUENCE [LARGE SCALE GENOMIC DNA]</scope>
    <source>
        <strain evidence="9">cv. AL8/78</strain>
    </source>
</reference>
<reference evidence="9" key="1">
    <citation type="journal article" date="2014" name="Science">
        <title>Ancient hybridizations among the ancestral genomes of bread wheat.</title>
        <authorList>
            <consortium name="International Wheat Genome Sequencing Consortium,"/>
            <person name="Marcussen T."/>
            <person name="Sandve S.R."/>
            <person name="Heier L."/>
            <person name="Spannagl M."/>
            <person name="Pfeifer M."/>
            <person name="Jakobsen K.S."/>
            <person name="Wulff B.B."/>
            <person name="Steuernagel B."/>
            <person name="Mayer K.F."/>
            <person name="Olsen O.A."/>
        </authorList>
    </citation>
    <scope>NUCLEOTIDE SEQUENCE [LARGE SCALE GENOMIC DNA]</scope>
    <source>
        <strain evidence="9">cv. AL8/78</strain>
    </source>
</reference>
<evidence type="ECO:0000256" key="7">
    <source>
        <dbReference type="SAM" id="MobiDB-lite"/>
    </source>
</evidence>
<reference evidence="8" key="3">
    <citation type="journal article" date="2017" name="Nature">
        <title>Genome sequence of the progenitor of the wheat D genome Aegilops tauschii.</title>
        <authorList>
            <person name="Luo M.C."/>
            <person name="Gu Y.Q."/>
            <person name="Puiu D."/>
            <person name="Wang H."/>
            <person name="Twardziok S.O."/>
            <person name="Deal K.R."/>
            <person name="Huo N."/>
            <person name="Zhu T."/>
            <person name="Wang L."/>
            <person name="Wang Y."/>
            <person name="McGuire P.E."/>
            <person name="Liu S."/>
            <person name="Long H."/>
            <person name="Ramasamy R.K."/>
            <person name="Rodriguez J.C."/>
            <person name="Van S.L."/>
            <person name="Yuan L."/>
            <person name="Wang Z."/>
            <person name="Xia Z."/>
            <person name="Xiao L."/>
            <person name="Anderson O.D."/>
            <person name="Ouyang S."/>
            <person name="Liang Y."/>
            <person name="Zimin A.V."/>
            <person name="Pertea G."/>
            <person name="Qi P."/>
            <person name="Bennetzen J.L."/>
            <person name="Dai X."/>
            <person name="Dawson M.W."/>
            <person name="Muller H.G."/>
            <person name="Kugler K."/>
            <person name="Rivarola-Duarte L."/>
            <person name="Spannagl M."/>
            <person name="Mayer K.F.X."/>
            <person name="Lu F.H."/>
            <person name="Bevan M.W."/>
            <person name="Leroy P."/>
            <person name="Li P."/>
            <person name="You F.M."/>
            <person name="Sun Q."/>
            <person name="Liu Z."/>
            <person name="Lyons E."/>
            <person name="Wicker T."/>
            <person name="Salzberg S.L."/>
            <person name="Devos K.M."/>
            <person name="Dvorak J."/>
        </authorList>
    </citation>
    <scope>NUCLEOTIDE SEQUENCE [LARGE SCALE GENOMIC DNA]</scope>
    <source>
        <strain evidence="8">cv. AL8/78</strain>
    </source>
</reference>
<dbReference type="NCBIfam" id="TIGR00730">
    <property type="entry name" value="Rossman fold protein, TIGR00730 family"/>
    <property type="match status" value="1"/>
</dbReference>
<dbReference type="GO" id="GO:0009691">
    <property type="term" value="P:cytokinin biosynthetic process"/>
    <property type="evidence" value="ECO:0007669"/>
    <property type="project" value="UniProtKB-UniRule"/>
</dbReference>
<dbReference type="GO" id="GO:0102682">
    <property type="term" value="F:cytokinin riboside 5'-monophosphate phosphoribohydrolase activity"/>
    <property type="evidence" value="ECO:0007669"/>
    <property type="project" value="RHEA"/>
</dbReference>
<dbReference type="Gramene" id="AET4Gv20747300.3">
    <property type="protein sequence ID" value="AET4Gv20747300.3"/>
    <property type="gene ID" value="AET4Gv20747300"/>
</dbReference>
<evidence type="ECO:0000256" key="5">
    <source>
        <dbReference type="ARBA" id="ARBA00049153"/>
    </source>
</evidence>
<dbReference type="InterPro" id="IPR005269">
    <property type="entry name" value="LOG"/>
</dbReference>
<keyword evidence="3 6" id="KW-0203">Cytokinin biosynthesis</keyword>
<protein>
    <recommendedName>
        <fullName evidence="2 6">Cytokinin riboside 5'-monophosphate phosphoribohydrolase</fullName>
        <ecNumber evidence="2 6">3.2.2.n1</ecNumber>
    </recommendedName>
</protein>
<feature type="region of interest" description="Disordered" evidence="7">
    <location>
        <begin position="1"/>
        <end position="27"/>
    </location>
</feature>
<dbReference type="GO" id="GO:0005829">
    <property type="term" value="C:cytosol"/>
    <property type="evidence" value="ECO:0007669"/>
    <property type="project" value="TreeGrafter"/>
</dbReference>
<evidence type="ECO:0000256" key="3">
    <source>
        <dbReference type="ARBA" id="ARBA00022712"/>
    </source>
</evidence>
<comment type="function">
    <text evidence="6">Cytokinin-activating enzyme working in the direct activation pathway. Phosphoribohydrolase that converts inactive cytokinin nucleotides to the biologically active free-base forms.</text>
</comment>
<evidence type="ECO:0000256" key="4">
    <source>
        <dbReference type="ARBA" id="ARBA00047718"/>
    </source>
</evidence>
<evidence type="ECO:0000256" key="1">
    <source>
        <dbReference type="ARBA" id="ARBA00006763"/>
    </source>
</evidence>
<sequence>MRGIAPHPSKENSTTHTRPEEEGKREARRRMRQASRFKRMCVFCGSSQGNKSSYHDAAIDLANQLVGGGIDLVYGGGSIGLMGLVSQAVYHGGRHVIGVIPKTLMTPEIVGEMVGEVRPVGDMHQRKAEMARLSDAFIALPGGYGTLEELLEVITWAQLGIHHKPVGLLNVEGYYDSLLTFIDQAVEEGFVSPAARRIIVSAPTAHQLMEKLEEYVPYYEMVASGLDWEADRLDF</sequence>
<evidence type="ECO:0000313" key="9">
    <source>
        <dbReference type="Proteomes" id="UP000015105"/>
    </source>
</evidence>
<reference evidence="8" key="5">
    <citation type="journal article" date="2021" name="G3 (Bethesda)">
        <title>Aegilops tauschii genome assembly Aet v5.0 features greater sequence contiguity and improved annotation.</title>
        <authorList>
            <person name="Wang L."/>
            <person name="Zhu T."/>
            <person name="Rodriguez J.C."/>
            <person name="Deal K.R."/>
            <person name="Dubcovsky J."/>
            <person name="McGuire P.E."/>
            <person name="Lux T."/>
            <person name="Spannagl M."/>
            <person name="Mayer K.F.X."/>
            <person name="Baldrich P."/>
            <person name="Meyers B.C."/>
            <person name="Huo N."/>
            <person name="Gu Y.Q."/>
            <person name="Zhou H."/>
            <person name="Devos K.M."/>
            <person name="Bennetzen J.L."/>
            <person name="Unver T."/>
            <person name="Budak H."/>
            <person name="Gulick P.J."/>
            <person name="Galiba G."/>
            <person name="Kalapos B."/>
            <person name="Nelson D.R."/>
            <person name="Li P."/>
            <person name="You F.M."/>
            <person name="Luo M.C."/>
            <person name="Dvorak J."/>
        </authorList>
    </citation>
    <scope>NUCLEOTIDE SEQUENCE [LARGE SCALE GENOMIC DNA]</scope>
    <source>
        <strain evidence="8">cv. AL8/78</strain>
    </source>
</reference>
<dbReference type="AlphaFoldDB" id="A0A453J0V5"/>
<dbReference type="PANTHER" id="PTHR31223:SF40">
    <property type="entry name" value="CYTOKININ RIBOSIDE 5'-MONOPHOSPHATE PHOSPHORIBOHYDROLASE LOGL3-RELATED"/>
    <property type="match status" value="1"/>
</dbReference>
<keyword evidence="9" id="KW-1185">Reference proteome</keyword>
<proteinExistence type="inferred from homology"/>
<name>A0A453J0V5_AEGTS</name>
<dbReference type="SUPFAM" id="SSF102405">
    <property type="entry name" value="MCP/YpsA-like"/>
    <property type="match status" value="1"/>
</dbReference>
<dbReference type="EC" id="3.2.2.n1" evidence="2 6"/>
<comment type="catalytic activity">
    <reaction evidence="4 6">
        <text>N(6)-(dimethylallyl)adenosine 5'-phosphate + H2O = N(6)-dimethylallyladenine + D-ribose 5-phosphate</text>
        <dbReference type="Rhea" id="RHEA:48560"/>
        <dbReference type="ChEBI" id="CHEBI:15377"/>
        <dbReference type="ChEBI" id="CHEBI:17660"/>
        <dbReference type="ChEBI" id="CHEBI:57526"/>
        <dbReference type="ChEBI" id="CHEBI:78346"/>
        <dbReference type="EC" id="3.2.2.n1"/>
    </reaction>
</comment>
<dbReference type="Proteomes" id="UP000015105">
    <property type="component" value="Chromosome 4D"/>
</dbReference>
<organism evidence="8 9">
    <name type="scientific">Aegilops tauschii subsp. strangulata</name>
    <name type="common">Goatgrass</name>
    <dbReference type="NCBI Taxonomy" id="200361"/>
    <lineage>
        <taxon>Eukaryota</taxon>
        <taxon>Viridiplantae</taxon>
        <taxon>Streptophyta</taxon>
        <taxon>Embryophyta</taxon>
        <taxon>Tracheophyta</taxon>
        <taxon>Spermatophyta</taxon>
        <taxon>Magnoliopsida</taxon>
        <taxon>Liliopsida</taxon>
        <taxon>Poales</taxon>
        <taxon>Poaceae</taxon>
        <taxon>BOP clade</taxon>
        <taxon>Pooideae</taxon>
        <taxon>Triticodae</taxon>
        <taxon>Triticeae</taxon>
        <taxon>Triticinae</taxon>
        <taxon>Aegilops</taxon>
    </lineage>
</organism>
<dbReference type="EnsemblPlants" id="AET4Gv20747300.3">
    <property type="protein sequence ID" value="AET4Gv20747300.3"/>
    <property type="gene ID" value="AET4Gv20747300"/>
</dbReference>
<reference evidence="8" key="4">
    <citation type="submission" date="2019-03" db="UniProtKB">
        <authorList>
            <consortium name="EnsemblPlants"/>
        </authorList>
    </citation>
    <scope>IDENTIFICATION</scope>
</reference>
<keyword evidence="6" id="KW-0378">Hydrolase</keyword>
<dbReference type="InterPro" id="IPR031100">
    <property type="entry name" value="LOG_fam"/>
</dbReference>
<accession>A0A453J0V5</accession>
<dbReference type="Gene3D" id="3.40.50.450">
    <property type="match status" value="1"/>
</dbReference>
<evidence type="ECO:0000313" key="8">
    <source>
        <dbReference type="EnsemblPlants" id="AET4Gv20747300.3"/>
    </source>
</evidence>
<comment type="catalytic activity">
    <reaction evidence="5 6">
        <text>9-ribosyl-trans-zeatin 5'-phosphate + H2O = trans-zeatin + D-ribose 5-phosphate</text>
        <dbReference type="Rhea" id="RHEA:48564"/>
        <dbReference type="ChEBI" id="CHEBI:15377"/>
        <dbReference type="ChEBI" id="CHEBI:16522"/>
        <dbReference type="ChEBI" id="CHEBI:78346"/>
        <dbReference type="ChEBI" id="CHEBI:87947"/>
        <dbReference type="EC" id="3.2.2.n1"/>
    </reaction>
</comment>
<evidence type="ECO:0000256" key="6">
    <source>
        <dbReference type="RuleBase" id="RU363015"/>
    </source>
</evidence>
<dbReference type="STRING" id="200361.A0A453J0V5"/>
<dbReference type="GO" id="GO:0005634">
    <property type="term" value="C:nucleus"/>
    <property type="evidence" value="ECO:0007669"/>
    <property type="project" value="TreeGrafter"/>
</dbReference>
<evidence type="ECO:0000256" key="2">
    <source>
        <dbReference type="ARBA" id="ARBA00012205"/>
    </source>
</evidence>
<dbReference type="Pfam" id="PF03641">
    <property type="entry name" value="Lysine_decarbox"/>
    <property type="match status" value="1"/>
</dbReference>
<comment type="similarity">
    <text evidence="1 6">Belongs to the LOG family.</text>
</comment>